<evidence type="ECO:0000313" key="2">
    <source>
        <dbReference type="EMBL" id="EQB34077.1"/>
    </source>
</evidence>
<evidence type="ECO:0000256" key="1">
    <source>
        <dbReference type="SAM" id="MobiDB-lite"/>
    </source>
</evidence>
<feature type="region of interest" description="Disordered" evidence="1">
    <location>
        <begin position="141"/>
        <end position="177"/>
    </location>
</feature>
<gene>
    <name evidence="2" type="ORF">M529_00235</name>
</gene>
<dbReference type="PATRIC" id="fig|1346791.3.peg.34"/>
<dbReference type="STRING" id="1346791.M529_00235"/>
<keyword evidence="3" id="KW-1185">Reference proteome</keyword>
<proteinExistence type="predicted"/>
<protein>
    <recommendedName>
        <fullName evidence="4">DUF11 domain-containing protein</fullName>
    </recommendedName>
</protein>
<name>T0JB48_9SPHN</name>
<organism evidence="2 3">
    <name type="scientific">Sphingobium ummariense RL-3</name>
    <dbReference type="NCBI Taxonomy" id="1346791"/>
    <lineage>
        <taxon>Bacteria</taxon>
        <taxon>Pseudomonadati</taxon>
        <taxon>Pseudomonadota</taxon>
        <taxon>Alphaproteobacteria</taxon>
        <taxon>Sphingomonadales</taxon>
        <taxon>Sphingomonadaceae</taxon>
        <taxon>Sphingobium</taxon>
    </lineage>
</organism>
<evidence type="ECO:0008006" key="4">
    <source>
        <dbReference type="Google" id="ProtNLM"/>
    </source>
</evidence>
<evidence type="ECO:0000313" key="3">
    <source>
        <dbReference type="Proteomes" id="UP000015523"/>
    </source>
</evidence>
<dbReference type="AlphaFoldDB" id="T0JB48"/>
<comment type="caution">
    <text evidence="2">The sequence shown here is derived from an EMBL/GenBank/DDBJ whole genome shotgun (WGS) entry which is preliminary data.</text>
</comment>
<dbReference type="EMBL" id="AUWY01000019">
    <property type="protein sequence ID" value="EQB34077.1"/>
    <property type="molecule type" value="Genomic_DNA"/>
</dbReference>
<accession>T0JB48</accession>
<sequence length="177" mass="19116">PPPATSDKPQLELFLEVSSARYSLMGVTIAYALTLHNCGTQPMHDLVVRALLANAGERQQAALRQFFAGESGMPVHSVVKLAPGESHRLTNELRLATQEIAPVQISGRALLIPIAAFDAHFRWGEGESLNAGRSGGTFIVGQEQEPPTERLAPFRLDQGPRQYRRPAARATGTLAPA</sequence>
<dbReference type="Proteomes" id="UP000015523">
    <property type="component" value="Unassembled WGS sequence"/>
</dbReference>
<feature type="non-terminal residue" evidence="2">
    <location>
        <position position="1"/>
    </location>
</feature>
<reference evidence="2 3" key="1">
    <citation type="journal article" date="2013" name="Genome Announc.">
        <title>Draft Genome Sequence of Sphingobium ummariense Strain RL-3, a Hexachlorocyclohexane-Degrading Bacterium.</title>
        <authorList>
            <person name="Kohli P."/>
            <person name="Dua A."/>
            <person name="Sangwan N."/>
            <person name="Oldach P."/>
            <person name="Khurana J.P."/>
            <person name="Lal R."/>
        </authorList>
    </citation>
    <scope>NUCLEOTIDE SEQUENCE [LARGE SCALE GENOMIC DNA]</scope>
    <source>
        <strain evidence="2 3">RL-3</strain>
    </source>
</reference>